<dbReference type="Pfam" id="PF13921">
    <property type="entry name" value="Myb_DNA-bind_6"/>
    <property type="match status" value="1"/>
</dbReference>
<feature type="region of interest" description="Disordered" evidence="1">
    <location>
        <begin position="168"/>
        <end position="189"/>
    </location>
</feature>
<dbReference type="EMBL" id="CDHK01000013">
    <property type="protein sequence ID" value="CEJ61910.1"/>
    <property type="molecule type" value="Genomic_DNA"/>
</dbReference>
<evidence type="ECO:0000313" key="2">
    <source>
        <dbReference type="EMBL" id="CEJ61910.1"/>
    </source>
</evidence>
<evidence type="ECO:0000313" key="3">
    <source>
        <dbReference type="Proteomes" id="UP000042958"/>
    </source>
</evidence>
<feature type="region of interest" description="Disordered" evidence="1">
    <location>
        <begin position="450"/>
        <end position="480"/>
    </location>
</feature>
<name>A0A0F7U2I7_PENBI</name>
<dbReference type="AlphaFoldDB" id="A0A0F7U2I7"/>
<dbReference type="Gene3D" id="1.10.10.60">
    <property type="entry name" value="Homeodomain-like"/>
    <property type="match status" value="1"/>
</dbReference>
<reference evidence="3" key="1">
    <citation type="journal article" date="2015" name="Genome Announc.">
        <title>Draft genome sequence of the fungus Penicillium brasilianum MG11.</title>
        <authorList>
            <person name="Horn F."/>
            <person name="Linde J."/>
            <person name="Mattern D.J."/>
            <person name="Walther G."/>
            <person name="Guthke R."/>
            <person name="Brakhage A.A."/>
            <person name="Valiante V."/>
        </authorList>
    </citation>
    <scope>NUCLEOTIDE SEQUENCE [LARGE SCALE GENOMIC DNA]</scope>
    <source>
        <strain evidence="3">MG11</strain>
    </source>
</reference>
<dbReference type="OrthoDB" id="4369561at2759"/>
<sequence length="613" mass="66994">MLGSAIKGSFRPSAQVGLVVHLPRFALFMSTSFLSGSETMPVLLDNIQFYHGPSKPAKPPYFALNSSQKGSKGSNALLPDEQPAFSIGCVSSATDDLAVVPMGFDHPATSTEDITDQHEIGSSNIFDLELARSCGAAMPLLCTLDASDGDACPSLRGLDCHGLYNSAENSPSDSRSLFSANSSRSLDSDCSDIFPRSQPRCTSPLRPPQSPAIAVPLPDSAISHPEITQSHVVENVPWRRNQPSPTPADAWDMPDVSTACSEHCPNTALSSVSSCSDVASKRRNDMDRYVPSPEDYLGNCSHDYEEARQTRLISDCSPRTVADSGPSGPVDPLLVDMPDSMELEQANGHESVISHSRTPSVQAFFPDPRRCKGKEQRMLRAGKRDSTRNKYHTAIAVVIPPPRPRPVRSVRLKTKLIPSDVNRSEGSEGLGDFSDEDLTSDIIQSELSDVEDSLKEKHGLPSTAAPCHGHDTSMGSSTGHFEHRDIVGRAILTIETQGSETTFFFTLMPDNVRSRTCVPAQRIPNSFEKPGRISKRSISTARPTRGKGKSQTYSTHEKHLLVELKEQRKLTWKEIADHFPGRTSSALQVYYCTKLNQQRAKRSGPRSRRGKKK</sequence>
<proteinExistence type="predicted"/>
<feature type="region of interest" description="Disordered" evidence="1">
    <location>
        <begin position="419"/>
        <end position="438"/>
    </location>
</feature>
<keyword evidence="3" id="KW-1185">Reference proteome</keyword>
<evidence type="ECO:0000256" key="1">
    <source>
        <dbReference type="SAM" id="MobiDB-lite"/>
    </source>
</evidence>
<dbReference type="Proteomes" id="UP000042958">
    <property type="component" value="Unassembled WGS sequence"/>
</dbReference>
<protein>
    <submittedName>
        <fullName evidence="2">Putative SANT domain DNA binding protein</fullName>
    </submittedName>
</protein>
<dbReference type="STRING" id="104259.A0A0F7U2I7"/>
<gene>
    <name evidence="2" type="ORF">PMG11_10426</name>
</gene>
<dbReference type="InterPro" id="IPR009057">
    <property type="entry name" value="Homeodomain-like_sf"/>
</dbReference>
<dbReference type="CDD" id="cd00167">
    <property type="entry name" value="SANT"/>
    <property type="match status" value="1"/>
</dbReference>
<organism evidence="2 3">
    <name type="scientific">Penicillium brasilianum</name>
    <dbReference type="NCBI Taxonomy" id="104259"/>
    <lineage>
        <taxon>Eukaryota</taxon>
        <taxon>Fungi</taxon>
        <taxon>Dikarya</taxon>
        <taxon>Ascomycota</taxon>
        <taxon>Pezizomycotina</taxon>
        <taxon>Eurotiomycetes</taxon>
        <taxon>Eurotiomycetidae</taxon>
        <taxon>Eurotiales</taxon>
        <taxon>Aspergillaceae</taxon>
        <taxon>Penicillium</taxon>
    </lineage>
</organism>
<dbReference type="InterPro" id="IPR001005">
    <property type="entry name" value="SANT/Myb"/>
</dbReference>
<dbReference type="SUPFAM" id="SSF46689">
    <property type="entry name" value="Homeodomain-like"/>
    <property type="match status" value="1"/>
</dbReference>
<accession>A0A0F7U2I7</accession>
<feature type="compositionally biased region" description="Low complexity" evidence="1">
    <location>
        <begin position="172"/>
        <end position="185"/>
    </location>
</feature>